<dbReference type="OrthoDB" id="3002782at2759"/>
<feature type="compositionally biased region" description="Low complexity" evidence="1">
    <location>
        <begin position="1"/>
        <end position="17"/>
    </location>
</feature>
<gene>
    <name evidence="2" type="ORF">DFP72DRAFT_1084022</name>
</gene>
<comment type="caution">
    <text evidence="2">The sequence shown here is derived from an EMBL/GenBank/DDBJ whole genome shotgun (WGS) entry which is preliminary data.</text>
</comment>
<feature type="region of interest" description="Disordered" evidence="1">
    <location>
        <begin position="782"/>
        <end position="878"/>
    </location>
</feature>
<feature type="compositionally biased region" description="Low complexity" evidence="1">
    <location>
        <begin position="626"/>
        <end position="656"/>
    </location>
</feature>
<feature type="compositionally biased region" description="Basic and acidic residues" evidence="1">
    <location>
        <begin position="466"/>
        <end position="492"/>
    </location>
</feature>
<evidence type="ECO:0000313" key="2">
    <source>
        <dbReference type="EMBL" id="KAF6741415.1"/>
    </source>
</evidence>
<evidence type="ECO:0000313" key="3">
    <source>
        <dbReference type="Proteomes" id="UP000521943"/>
    </source>
</evidence>
<keyword evidence="3" id="KW-1185">Reference proteome</keyword>
<feature type="region of interest" description="Disordered" evidence="1">
    <location>
        <begin position="621"/>
        <end position="677"/>
    </location>
</feature>
<protein>
    <submittedName>
        <fullName evidence="2">Uncharacterized protein</fullName>
    </submittedName>
</protein>
<reference evidence="2 3" key="1">
    <citation type="submission" date="2020-07" db="EMBL/GenBank/DDBJ databases">
        <title>Comparative genomics of pyrophilous fungi reveals a link between fire events and developmental genes.</title>
        <authorList>
            <consortium name="DOE Joint Genome Institute"/>
            <person name="Steindorff A.S."/>
            <person name="Carver A."/>
            <person name="Calhoun S."/>
            <person name="Stillman K."/>
            <person name="Liu H."/>
            <person name="Lipzen A."/>
            <person name="Pangilinan J."/>
            <person name="Labutti K."/>
            <person name="Bruns T.D."/>
            <person name="Grigoriev I.V."/>
        </authorList>
    </citation>
    <scope>NUCLEOTIDE SEQUENCE [LARGE SCALE GENOMIC DNA]</scope>
    <source>
        <strain evidence="2 3">CBS 144469</strain>
    </source>
</reference>
<sequence>MSSSSDSPSSDGAPSKGSGKEKKIPLDERFNATQLSYLEESRETYRYSTAVQRKELCQQTYEKFIRDMEAMGRFPDKDEKAGVNENVRLWYQQRGRSRRDDIHWGILWVGRQVFYKENIPLVMATQRELYAEAVGVQASEVEVEPPELDAIGDEDGDNEDEVRDTRKPLKPFNFFQKALTIEWKKLSEEEQEKYHKLAIKWRKRGPNEEEKRRLAQYKLAEVMTEFCQNLYKQMGVQLVSLASFTDTKGQLGITTLDFNNKIDGGRSFKSGAKRWWQDSNPELAYGNFIVATKSGEAPGATDTKALVLKRNEYGEPILPDPKKVPRGSTAHRYYVKLLRAYVRGFYATARDVKPTSRLAAPPWGVLSRDIRSLIDEEYFPEKYCPLTDPGIIRVERAGKILKYWYKRQERGEIPLLFHSYIGSDEKVHPAMPRTLRSASSESEEGDGDAVLPEQGDSDGGPAQKNQQKESKVGVPREQKNGGKKEKGEKTDNDWADEDGDDSDEELPVSRTQAKGKTRSKLSVRSRPKKGARERVGKSAPQLQTDGKGPRKGKEREVLSDQELDAGVPMEEDPPMDLHQMDVNMSLSATQQSPAISHSLSMGGHDHFGTPTSKLVQATSKMGIHTPSSSRQQSAQPASPIPQISAPAVTPTPTSAPAVPPIPLPAPNIAGSGHPTTTAPSLIDPQLLQAIVMQQVAILMQTGAMAVPIPTTSPLPGALDATMAMPSIPVPGATGVAAMSIPSSLLPDIGMKQLSPTPTPIPDVTPDIADTLNDTAENIAMPGQILASTSSNPGTRPRPRPKPRGKLGGKTNADVPGAASDMGGQPSGSNTTLKAGRKGTGRGGRTPNAEDRALLAQAEIHGKAGKRTAKPSAKARDRV</sequence>
<organism evidence="2 3">
    <name type="scientific">Ephemerocybe angulata</name>
    <dbReference type="NCBI Taxonomy" id="980116"/>
    <lineage>
        <taxon>Eukaryota</taxon>
        <taxon>Fungi</taxon>
        <taxon>Dikarya</taxon>
        <taxon>Basidiomycota</taxon>
        <taxon>Agaricomycotina</taxon>
        <taxon>Agaricomycetes</taxon>
        <taxon>Agaricomycetidae</taxon>
        <taxon>Agaricales</taxon>
        <taxon>Agaricineae</taxon>
        <taxon>Psathyrellaceae</taxon>
        <taxon>Ephemerocybe</taxon>
    </lineage>
</organism>
<dbReference type="Proteomes" id="UP000521943">
    <property type="component" value="Unassembled WGS sequence"/>
</dbReference>
<feature type="compositionally biased region" description="Basic and acidic residues" evidence="1">
    <location>
        <begin position="547"/>
        <end position="558"/>
    </location>
</feature>
<feature type="compositionally biased region" description="Basic residues" evidence="1">
    <location>
        <begin position="796"/>
        <end position="806"/>
    </location>
</feature>
<dbReference type="AlphaFoldDB" id="A0A8H6H7L5"/>
<proteinExistence type="predicted"/>
<dbReference type="CDD" id="cd00084">
    <property type="entry name" value="HMG-box_SF"/>
    <property type="match status" value="1"/>
</dbReference>
<dbReference type="EMBL" id="JACGCI010000249">
    <property type="protein sequence ID" value="KAF6741415.1"/>
    <property type="molecule type" value="Genomic_DNA"/>
</dbReference>
<feature type="compositionally biased region" description="Basic residues" evidence="1">
    <location>
        <begin position="513"/>
        <end position="529"/>
    </location>
</feature>
<feature type="compositionally biased region" description="Basic and acidic residues" evidence="1">
    <location>
        <begin position="18"/>
        <end position="28"/>
    </location>
</feature>
<feature type="compositionally biased region" description="Acidic residues" evidence="1">
    <location>
        <begin position="559"/>
        <end position="569"/>
    </location>
</feature>
<name>A0A8H6H7L5_9AGAR</name>
<evidence type="ECO:0000256" key="1">
    <source>
        <dbReference type="SAM" id="MobiDB-lite"/>
    </source>
</evidence>
<feature type="region of interest" description="Disordered" evidence="1">
    <location>
        <begin position="1"/>
        <end position="28"/>
    </location>
</feature>
<feature type="compositionally biased region" description="Acidic residues" evidence="1">
    <location>
        <begin position="493"/>
        <end position="506"/>
    </location>
</feature>
<feature type="region of interest" description="Disordered" evidence="1">
    <location>
        <begin position="432"/>
        <end position="569"/>
    </location>
</feature>
<accession>A0A8H6H7L5</accession>